<dbReference type="GO" id="GO:0006354">
    <property type="term" value="P:DNA-templated transcription elongation"/>
    <property type="evidence" value="ECO:0007669"/>
    <property type="project" value="TreeGrafter"/>
</dbReference>
<dbReference type="InterPro" id="IPR036953">
    <property type="entry name" value="GreA/GreB_C_sf"/>
</dbReference>
<dbReference type="Gene3D" id="3.10.50.30">
    <property type="entry name" value="Transcription elongation factor, GreA/GreB, C-terminal domain"/>
    <property type="match status" value="1"/>
</dbReference>
<accession>A0AA41YBF2</accession>
<comment type="caution">
    <text evidence="2">The sequence shown here is derived from an EMBL/GenBank/DDBJ whole genome shotgun (WGS) entry which is preliminary data.</text>
</comment>
<dbReference type="GO" id="GO:0070063">
    <property type="term" value="F:RNA polymerase binding"/>
    <property type="evidence" value="ECO:0007669"/>
    <property type="project" value="InterPro"/>
</dbReference>
<name>A0AA41YBF2_9BACT</name>
<sequence length="137" mass="15248">MKDHIQITESDYIQLCGLINSQRNLKLTEVKNLAFLGAELKRAQKVADEKLTPGFVTMNSLIEIQDLDTGRFMQVKLVYPKDADFKKGNISVLSPLGAALLGYRAGSVVSFDVPKGTKRMEIRNIIYQDETSSAEPV</sequence>
<organism evidence="2 3">
    <name type="scientific">Gaoshiqia sediminis</name>
    <dbReference type="NCBI Taxonomy" id="2986998"/>
    <lineage>
        <taxon>Bacteria</taxon>
        <taxon>Pseudomonadati</taxon>
        <taxon>Bacteroidota</taxon>
        <taxon>Bacteroidia</taxon>
        <taxon>Marinilabiliales</taxon>
        <taxon>Prolixibacteraceae</taxon>
        <taxon>Gaoshiqia</taxon>
    </lineage>
</organism>
<dbReference type="GO" id="GO:0032784">
    <property type="term" value="P:regulation of DNA-templated transcription elongation"/>
    <property type="evidence" value="ECO:0007669"/>
    <property type="project" value="InterPro"/>
</dbReference>
<reference evidence="2" key="1">
    <citation type="submission" date="2022-10" db="EMBL/GenBank/DDBJ databases">
        <title>Gaoshiqiia sediminis gen. nov., sp. nov., isolated from coastal sediment.</title>
        <authorList>
            <person name="Yu W.X."/>
            <person name="Mu D.S."/>
            <person name="Du J.Z."/>
            <person name="Liang Y.Q."/>
        </authorList>
    </citation>
    <scope>NUCLEOTIDE SEQUENCE</scope>
    <source>
        <strain evidence="2">A06</strain>
    </source>
</reference>
<dbReference type="PANTHER" id="PTHR30437:SF5">
    <property type="entry name" value="REGULATOR OF NUCLEOSIDE DIPHOSPHATE KINASE"/>
    <property type="match status" value="1"/>
</dbReference>
<dbReference type="EMBL" id="JAPAAF010000075">
    <property type="protein sequence ID" value="MCW0485002.1"/>
    <property type="molecule type" value="Genomic_DNA"/>
</dbReference>
<gene>
    <name evidence="2" type="ORF">N2K84_19870</name>
</gene>
<evidence type="ECO:0000313" key="3">
    <source>
        <dbReference type="Proteomes" id="UP001163821"/>
    </source>
</evidence>
<evidence type="ECO:0000313" key="2">
    <source>
        <dbReference type="EMBL" id="MCW0485002.1"/>
    </source>
</evidence>
<dbReference type="RefSeq" id="WP_282593587.1">
    <property type="nucleotide sequence ID" value="NZ_JAPAAF010000075.1"/>
</dbReference>
<dbReference type="GO" id="GO:0003677">
    <property type="term" value="F:DNA binding"/>
    <property type="evidence" value="ECO:0007669"/>
    <property type="project" value="InterPro"/>
</dbReference>
<dbReference type="InterPro" id="IPR023459">
    <property type="entry name" value="Tscrpt_elong_fac_GreA/B_fam"/>
</dbReference>
<protein>
    <submittedName>
        <fullName evidence="2">GreA/GreB family elongation factor</fullName>
    </submittedName>
</protein>
<proteinExistence type="predicted"/>
<dbReference type="Pfam" id="PF01272">
    <property type="entry name" value="GreA_GreB"/>
    <property type="match status" value="1"/>
</dbReference>
<dbReference type="PANTHER" id="PTHR30437">
    <property type="entry name" value="TRANSCRIPTION ELONGATION FACTOR GREA"/>
    <property type="match status" value="1"/>
</dbReference>
<dbReference type="AlphaFoldDB" id="A0AA41YBF2"/>
<feature type="domain" description="Transcription elongation factor GreA/GreB C-terminal" evidence="1">
    <location>
        <begin position="54"/>
        <end position="127"/>
    </location>
</feature>
<dbReference type="Proteomes" id="UP001163821">
    <property type="component" value="Unassembled WGS sequence"/>
</dbReference>
<dbReference type="SUPFAM" id="SSF54534">
    <property type="entry name" value="FKBP-like"/>
    <property type="match status" value="1"/>
</dbReference>
<keyword evidence="3" id="KW-1185">Reference proteome</keyword>
<keyword evidence="2" id="KW-0251">Elongation factor</keyword>
<dbReference type="GO" id="GO:0003746">
    <property type="term" value="F:translation elongation factor activity"/>
    <property type="evidence" value="ECO:0007669"/>
    <property type="project" value="UniProtKB-KW"/>
</dbReference>
<keyword evidence="2" id="KW-0648">Protein biosynthesis</keyword>
<dbReference type="InterPro" id="IPR001437">
    <property type="entry name" value="Tscrpt_elong_fac_GreA/B_C"/>
</dbReference>
<evidence type="ECO:0000259" key="1">
    <source>
        <dbReference type="Pfam" id="PF01272"/>
    </source>
</evidence>